<dbReference type="AlphaFoldDB" id="A0AAU9IEC7"/>
<evidence type="ECO:0000313" key="1">
    <source>
        <dbReference type="EMBL" id="CAG9311721.1"/>
    </source>
</evidence>
<comment type="caution">
    <text evidence="1">The sequence shown here is derived from an EMBL/GenBank/DDBJ whole genome shotgun (WGS) entry which is preliminary data.</text>
</comment>
<gene>
    <name evidence="1" type="ORF">BSTOLATCC_MIC4031</name>
</gene>
<keyword evidence="2" id="KW-1185">Reference proteome</keyword>
<protein>
    <submittedName>
        <fullName evidence="1">Uncharacterized protein</fullName>
    </submittedName>
</protein>
<proteinExistence type="predicted"/>
<sequence>MIVHRISKIGKSLEVEKYGGLSKEVALALKKMCESTNSKSARAKRSYALTIVGQLESLLKSPKISDGLKTYIRRLQKLFQELLHLNFFNLN</sequence>
<dbReference type="Proteomes" id="UP001162131">
    <property type="component" value="Unassembled WGS sequence"/>
</dbReference>
<evidence type="ECO:0000313" key="2">
    <source>
        <dbReference type="Proteomes" id="UP001162131"/>
    </source>
</evidence>
<accession>A0AAU9IEC7</accession>
<dbReference type="EMBL" id="CAJZBQ010000004">
    <property type="protein sequence ID" value="CAG9311721.1"/>
    <property type="molecule type" value="Genomic_DNA"/>
</dbReference>
<name>A0AAU9IEC7_9CILI</name>
<reference evidence="1" key="1">
    <citation type="submission" date="2021-09" db="EMBL/GenBank/DDBJ databases">
        <authorList>
            <consortium name="AG Swart"/>
            <person name="Singh M."/>
            <person name="Singh A."/>
            <person name="Seah K."/>
            <person name="Emmerich C."/>
        </authorList>
    </citation>
    <scope>NUCLEOTIDE SEQUENCE</scope>
    <source>
        <strain evidence="1">ATCC30299</strain>
    </source>
</reference>
<organism evidence="1 2">
    <name type="scientific">Blepharisma stoltei</name>
    <dbReference type="NCBI Taxonomy" id="1481888"/>
    <lineage>
        <taxon>Eukaryota</taxon>
        <taxon>Sar</taxon>
        <taxon>Alveolata</taxon>
        <taxon>Ciliophora</taxon>
        <taxon>Postciliodesmatophora</taxon>
        <taxon>Heterotrichea</taxon>
        <taxon>Heterotrichida</taxon>
        <taxon>Blepharismidae</taxon>
        <taxon>Blepharisma</taxon>
    </lineage>
</organism>